<organism evidence="9 10">
    <name type="scientific">Paracoccus aestuariivivens</name>
    <dbReference type="NCBI Taxonomy" id="1820333"/>
    <lineage>
        <taxon>Bacteria</taxon>
        <taxon>Pseudomonadati</taxon>
        <taxon>Pseudomonadota</taxon>
        <taxon>Alphaproteobacteria</taxon>
        <taxon>Rhodobacterales</taxon>
        <taxon>Paracoccaceae</taxon>
        <taxon>Paracoccus</taxon>
    </lineage>
</organism>
<dbReference type="InterPro" id="IPR058627">
    <property type="entry name" value="MdtA-like_C"/>
</dbReference>
<dbReference type="Pfam" id="PF25876">
    <property type="entry name" value="HH_MFP_RND"/>
    <property type="match status" value="1"/>
</dbReference>
<dbReference type="Pfam" id="PF25944">
    <property type="entry name" value="Beta-barrel_RND"/>
    <property type="match status" value="1"/>
</dbReference>
<feature type="coiled-coil region" evidence="3">
    <location>
        <begin position="142"/>
        <end position="169"/>
    </location>
</feature>
<keyword evidence="3" id="KW-0175">Coiled coil</keyword>
<dbReference type="Gene3D" id="2.40.30.170">
    <property type="match status" value="1"/>
</dbReference>
<accession>A0A6L6J9J4</accession>
<dbReference type="SUPFAM" id="SSF111369">
    <property type="entry name" value="HlyD-like secretion proteins"/>
    <property type="match status" value="1"/>
</dbReference>
<dbReference type="NCBIfam" id="TIGR01730">
    <property type="entry name" value="RND_mfp"/>
    <property type="match status" value="1"/>
</dbReference>
<dbReference type="GO" id="GO:0046677">
    <property type="term" value="P:response to antibiotic"/>
    <property type="evidence" value="ECO:0007669"/>
    <property type="project" value="TreeGrafter"/>
</dbReference>
<feature type="signal peptide" evidence="4">
    <location>
        <begin position="1"/>
        <end position="30"/>
    </location>
</feature>
<dbReference type="Gene3D" id="2.40.420.20">
    <property type="match status" value="1"/>
</dbReference>
<dbReference type="AlphaFoldDB" id="A0A6L6J9J4"/>
<dbReference type="OrthoDB" id="7811737at2"/>
<dbReference type="Pfam" id="PF25967">
    <property type="entry name" value="RND-MFP_C"/>
    <property type="match status" value="1"/>
</dbReference>
<comment type="subcellular location">
    <subcellularLocation>
        <location evidence="1">Cell envelope</location>
    </subcellularLocation>
</comment>
<dbReference type="Pfam" id="PF25917">
    <property type="entry name" value="BSH_RND"/>
    <property type="match status" value="1"/>
</dbReference>
<keyword evidence="10" id="KW-1185">Reference proteome</keyword>
<proteinExistence type="inferred from homology"/>
<name>A0A6L6J9J4_9RHOB</name>
<dbReference type="Gene3D" id="1.10.287.470">
    <property type="entry name" value="Helix hairpin bin"/>
    <property type="match status" value="1"/>
</dbReference>
<dbReference type="GO" id="GO:0005886">
    <property type="term" value="C:plasma membrane"/>
    <property type="evidence" value="ECO:0007669"/>
    <property type="project" value="TreeGrafter"/>
</dbReference>
<feature type="chain" id="PRO_5027021443" evidence="4">
    <location>
        <begin position="31"/>
        <end position="382"/>
    </location>
</feature>
<feature type="domain" description="Multidrug resistance protein MdtA-like beta-barrel" evidence="7">
    <location>
        <begin position="240"/>
        <end position="299"/>
    </location>
</feature>
<comment type="similarity">
    <text evidence="2">Belongs to the membrane fusion protein (MFP) (TC 8.A.1) family.</text>
</comment>
<dbReference type="PANTHER" id="PTHR30158">
    <property type="entry name" value="ACRA/E-RELATED COMPONENT OF DRUG EFFLUX TRANSPORTER"/>
    <property type="match status" value="1"/>
</dbReference>
<comment type="caution">
    <text evidence="9">The sequence shown here is derived from an EMBL/GenBank/DDBJ whole genome shotgun (WGS) entry which is preliminary data.</text>
</comment>
<gene>
    <name evidence="9" type="ORF">GL286_03575</name>
</gene>
<feature type="domain" description="Multidrug resistance protein MdtA-like alpha-helical hairpin" evidence="5">
    <location>
        <begin position="104"/>
        <end position="167"/>
    </location>
</feature>
<dbReference type="GO" id="GO:0022857">
    <property type="term" value="F:transmembrane transporter activity"/>
    <property type="evidence" value="ECO:0007669"/>
    <property type="project" value="InterPro"/>
</dbReference>
<evidence type="ECO:0000259" key="8">
    <source>
        <dbReference type="Pfam" id="PF25967"/>
    </source>
</evidence>
<dbReference type="Gene3D" id="2.40.50.100">
    <property type="match status" value="1"/>
</dbReference>
<feature type="domain" description="Multidrug resistance protein MdtA-like C-terminal permuted SH3" evidence="8">
    <location>
        <begin position="307"/>
        <end position="368"/>
    </location>
</feature>
<feature type="domain" description="Multidrug resistance protein MdtA-like barrel-sandwich hybrid" evidence="6">
    <location>
        <begin position="64"/>
        <end position="200"/>
    </location>
</feature>
<evidence type="ECO:0000313" key="10">
    <source>
        <dbReference type="Proteomes" id="UP000478183"/>
    </source>
</evidence>
<evidence type="ECO:0000256" key="1">
    <source>
        <dbReference type="ARBA" id="ARBA00004196"/>
    </source>
</evidence>
<evidence type="ECO:0000259" key="5">
    <source>
        <dbReference type="Pfam" id="PF25876"/>
    </source>
</evidence>
<reference evidence="9 10" key="1">
    <citation type="submission" date="2019-11" db="EMBL/GenBank/DDBJ databases">
        <authorList>
            <person name="Dong K."/>
        </authorList>
    </citation>
    <scope>NUCLEOTIDE SEQUENCE [LARGE SCALE GENOMIC DNA]</scope>
    <source>
        <strain evidence="9 10">NBRC 111993</strain>
    </source>
</reference>
<dbReference type="Proteomes" id="UP000478183">
    <property type="component" value="Unassembled WGS sequence"/>
</dbReference>
<dbReference type="EMBL" id="WMIE01000001">
    <property type="protein sequence ID" value="MTH76804.1"/>
    <property type="molecule type" value="Genomic_DNA"/>
</dbReference>
<dbReference type="InterPro" id="IPR006143">
    <property type="entry name" value="RND_pump_MFP"/>
</dbReference>
<sequence length="382" mass="41061">MPFVSLRQVPAFILASSFLVVQLGDFAAYAQDAKPAMTVLVQTAERREIHPEFNHPAVIEAEQKATIRPVVTGQVIASYVTPGAIVKKGDLLFELDDRDLRFALAGAQAAVALAKANAGEAQLEYNRKRTLVSRQTASQSELDVATAQLDAAKAQVQSAEAAVDRATKAVADTKIVAPFEGRISAANVSVGDYVMPNNPAQPLPLAEIVGLDPIFATGFVSQQAYDVFVQRRNKMRDAGTEIPKLVLNLIMPSGQIYPQTGSFVSWDFQAAATRGSIAARAEFPNPDGVLLPGMNVTLRGNTVEGIDAVTIPQRAVGQDQQGHYVMTVDAEGKVARQNVEVGIRDGADWTIIDGLEEKATVIVEGLQKVREGDIVKTEPFQK</sequence>
<evidence type="ECO:0000313" key="9">
    <source>
        <dbReference type="EMBL" id="MTH76804.1"/>
    </source>
</evidence>
<protein>
    <submittedName>
        <fullName evidence="9">Efflux RND transporter periplasmic adaptor subunit</fullName>
    </submittedName>
</protein>
<dbReference type="InterPro" id="IPR058625">
    <property type="entry name" value="MdtA-like_BSH"/>
</dbReference>
<evidence type="ECO:0000256" key="2">
    <source>
        <dbReference type="ARBA" id="ARBA00009477"/>
    </source>
</evidence>
<evidence type="ECO:0000259" key="6">
    <source>
        <dbReference type="Pfam" id="PF25917"/>
    </source>
</evidence>
<evidence type="ECO:0000256" key="4">
    <source>
        <dbReference type="SAM" id="SignalP"/>
    </source>
</evidence>
<dbReference type="InterPro" id="IPR058626">
    <property type="entry name" value="MdtA-like_b-barrel"/>
</dbReference>
<dbReference type="InterPro" id="IPR058624">
    <property type="entry name" value="MdtA-like_HH"/>
</dbReference>
<evidence type="ECO:0000259" key="7">
    <source>
        <dbReference type="Pfam" id="PF25944"/>
    </source>
</evidence>
<keyword evidence="4" id="KW-0732">Signal</keyword>
<evidence type="ECO:0000256" key="3">
    <source>
        <dbReference type="SAM" id="Coils"/>
    </source>
</evidence>
<dbReference type="GO" id="GO:0030313">
    <property type="term" value="C:cell envelope"/>
    <property type="evidence" value="ECO:0007669"/>
    <property type="project" value="UniProtKB-SubCell"/>
</dbReference>